<organism evidence="4 5">
    <name type="scientific">Falsiruegeria litorea R37</name>
    <dbReference type="NCBI Taxonomy" id="1200284"/>
    <lineage>
        <taxon>Bacteria</taxon>
        <taxon>Pseudomonadati</taxon>
        <taxon>Pseudomonadota</taxon>
        <taxon>Alphaproteobacteria</taxon>
        <taxon>Rhodobacterales</taxon>
        <taxon>Roseobacteraceae</taxon>
        <taxon>Falsiruegeria</taxon>
    </lineage>
</organism>
<sequence length="172" mass="17810">MKLLVPAVTSIALLGAPAAMAADWTGPYAGFSIGHADVDGPGAADGKETTFGGHIGYDYDFGDFVVGSELELTRFDLGLPAGGGTIDNVANLKLKGGYDFGSALGYAVVGASRAYTSLGNESGYVYGLGVAYQVNEQFTVSGEVLQHKFSNVNSTSSDLDSTSVNLRASFRF</sequence>
<dbReference type="InterPro" id="IPR011250">
    <property type="entry name" value="OMP/PagP_B-barrel"/>
</dbReference>
<dbReference type="RefSeq" id="WP_085795745.1">
    <property type="nucleotide sequence ID" value="NZ_FWFO01000001.1"/>
</dbReference>
<evidence type="ECO:0000256" key="1">
    <source>
        <dbReference type="ARBA" id="ARBA00022729"/>
    </source>
</evidence>
<evidence type="ECO:0000256" key="2">
    <source>
        <dbReference type="SAM" id="SignalP"/>
    </source>
</evidence>
<dbReference type="InterPro" id="IPR027385">
    <property type="entry name" value="Beta-barrel_OMP"/>
</dbReference>
<evidence type="ECO:0000313" key="5">
    <source>
        <dbReference type="Proteomes" id="UP000193077"/>
    </source>
</evidence>
<feature type="chain" id="PRO_5012870627" description="Outer membrane protein beta-barrel domain-containing protein" evidence="2">
    <location>
        <begin position="22"/>
        <end position="172"/>
    </location>
</feature>
<protein>
    <recommendedName>
        <fullName evidence="3">Outer membrane protein beta-barrel domain-containing protein</fullName>
    </recommendedName>
</protein>
<evidence type="ECO:0000259" key="3">
    <source>
        <dbReference type="Pfam" id="PF13505"/>
    </source>
</evidence>
<keyword evidence="5" id="KW-1185">Reference proteome</keyword>
<gene>
    <name evidence="4" type="ORF">TRL7639_02246</name>
</gene>
<dbReference type="EMBL" id="FWFO01000001">
    <property type="protein sequence ID" value="SLN43197.1"/>
    <property type="molecule type" value="Genomic_DNA"/>
</dbReference>
<accession>A0A1Y5SKZ5</accession>
<dbReference type="Gene3D" id="2.40.160.20">
    <property type="match status" value="1"/>
</dbReference>
<dbReference type="Proteomes" id="UP000193077">
    <property type="component" value="Unassembled WGS sequence"/>
</dbReference>
<name>A0A1Y5SKZ5_9RHOB</name>
<proteinExistence type="predicted"/>
<dbReference type="OrthoDB" id="268975at2"/>
<evidence type="ECO:0000313" key="4">
    <source>
        <dbReference type="EMBL" id="SLN43197.1"/>
    </source>
</evidence>
<dbReference type="Pfam" id="PF13505">
    <property type="entry name" value="OMP_b-brl"/>
    <property type="match status" value="1"/>
</dbReference>
<dbReference type="SUPFAM" id="SSF56925">
    <property type="entry name" value="OMPA-like"/>
    <property type="match status" value="1"/>
</dbReference>
<dbReference type="AlphaFoldDB" id="A0A1Y5SKZ5"/>
<feature type="signal peptide" evidence="2">
    <location>
        <begin position="1"/>
        <end position="21"/>
    </location>
</feature>
<reference evidence="4 5" key="1">
    <citation type="submission" date="2017-03" db="EMBL/GenBank/DDBJ databases">
        <authorList>
            <person name="Afonso C.L."/>
            <person name="Miller P.J."/>
            <person name="Scott M.A."/>
            <person name="Spackman E."/>
            <person name="Goraichik I."/>
            <person name="Dimitrov K.M."/>
            <person name="Suarez D.L."/>
            <person name="Swayne D.E."/>
        </authorList>
    </citation>
    <scope>NUCLEOTIDE SEQUENCE [LARGE SCALE GENOMIC DNA]</scope>
    <source>
        <strain evidence="4 5">CECT 7639</strain>
    </source>
</reference>
<keyword evidence="1 2" id="KW-0732">Signal</keyword>
<feature type="domain" description="Outer membrane protein beta-barrel" evidence="3">
    <location>
        <begin position="8"/>
        <end position="172"/>
    </location>
</feature>